<proteinExistence type="predicted"/>
<organism evidence="1 2">
    <name type="scientific">Sphingomonas desiccabilis</name>
    <dbReference type="NCBI Taxonomy" id="429134"/>
    <lineage>
        <taxon>Bacteria</taxon>
        <taxon>Pseudomonadati</taxon>
        <taxon>Pseudomonadota</taxon>
        <taxon>Alphaproteobacteria</taxon>
        <taxon>Sphingomonadales</taxon>
        <taxon>Sphingomonadaceae</taxon>
        <taxon>Sphingomonas</taxon>
    </lineage>
</organism>
<accession>A0A4V1QNY6</accession>
<evidence type="ECO:0000313" key="2">
    <source>
        <dbReference type="Proteomes" id="UP000292347"/>
    </source>
</evidence>
<reference evidence="1 2" key="1">
    <citation type="submission" date="2019-01" db="EMBL/GenBank/DDBJ databases">
        <title>Sphingomonas mucosissima sp. nov. and Sphingomonas desiccabilis sp. nov., from biological soil crusts in the Colorado Plateau, USA.</title>
        <authorList>
            <person name="Zhu D."/>
        </authorList>
    </citation>
    <scope>NUCLEOTIDE SEQUENCE [LARGE SCALE GENOMIC DNA]</scope>
    <source>
        <strain evidence="1 2">CP1D</strain>
    </source>
</reference>
<dbReference type="EMBL" id="SDPT01000002">
    <property type="protein sequence ID" value="RXZ31294.1"/>
    <property type="molecule type" value="Genomic_DNA"/>
</dbReference>
<dbReference type="Proteomes" id="UP000292347">
    <property type="component" value="Unassembled WGS sequence"/>
</dbReference>
<dbReference type="RefSeq" id="WP_129341548.1">
    <property type="nucleotide sequence ID" value="NZ_JACIDD010000002.1"/>
</dbReference>
<evidence type="ECO:0000313" key="1">
    <source>
        <dbReference type="EMBL" id="RXZ31294.1"/>
    </source>
</evidence>
<dbReference type="AlphaFoldDB" id="A0A4V1QNY6"/>
<gene>
    <name evidence="1" type="ORF">EO081_08505</name>
</gene>
<keyword evidence="2" id="KW-1185">Reference proteome</keyword>
<name>A0A4V1QNY6_9SPHN</name>
<dbReference type="OrthoDB" id="7594653at2"/>
<protein>
    <submittedName>
        <fullName evidence="1">Uncharacterized protein</fullName>
    </submittedName>
</protein>
<comment type="caution">
    <text evidence="1">The sequence shown here is derived from an EMBL/GenBank/DDBJ whole genome shotgun (WGS) entry which is preliminary data.</text>
</comment>
<sequence length="220" mass="22637">MIAAVIAALLLGQTQVPQGSDPVFASASPTRPGESGRAARDRTASDPASLVEMQAFGRCAARRVPAKAAALLQMDYTTPQYQQALKKIALSNTSCVPGKHGRFAPVLFAGALAEGLLSHTDDLAEALAYDPSKTAVKAVGETDLIAHCVARTAPREVAALFATPAASDAEATAIRTLAPTVEACVAKGQTARFNRAGLRAILATASYRIVEANRAPAGAG</sequence>